<feature type="compositionally biased region" description="Basic and acidic residues" evidence="1">
    <location>
        <begin position="80"/>
        <end position="94"/>
    </location>
</feature>
<reference evidence="2 3" key="1">
    <citation type="submission" date="2017-11" db="EMBL/GenBank/DDBJ databases">
        <title>De-novo sequencing of pomegranate (Punica granatum L.) genome.</title>
        <authorList>
            <person name="Akparov Z."/>
            <person name="Amiraslanov A."/>
            <person name="Hajiyeva S."/>
            <person name="Abbasov M."/>
            <person name="Kaur K."/>
            <person name="Hamwieh A."/>
            <person name="Solovyev V."/>
            <person name="Salamov A."/>
            <person name="Braich B."/>
            <person name="Kosarev P."/>
            <person name="Mahmoud A."/>
            <person name="Hajiyev E."/>
            <person name="Babayeva S."/>
            <person name="Izzatullayeva V."/>
            <person name="Mammadov A."/>
            <person name="Mammadov A."/>
            <person name="Sharifova S."/>
            <person name="Ojaghi J."/>
            <person name="Eynullazada K."/>
            <person name="Bayramov B."/>
            <person name="Abdulazimova A."/>
            <person name="Shahmuradov I."/>
        </authorList>
    </citation>
    <scope>NUCLEOTIDE SEQUENCE [LARGE SCALE GENOMIC DNA]</scope>
    <source>
        <strain evidence="3">cv. AG2017</strain>
        <tissue evidence="2">Leaf</tissue>
    </source>
</reference>
<gene>
    <name evidence="2" type="ORF">CRG98_041847</name>
</gene>
<evidence type="ECO:0000313" key="3">
    <source>
        <dbReference type="Proteomes" id="UP000233551"/>
    </source>
</evidence>
<dbReference type="AlphaFoldDB" id="A0A2I0I2U9"/>
<feature type="compositionally biased region" description="Basic and acidic residues" evidence="1">
    <location>
        <begin position="32"/>
        <end position="48"/>
    </location>
</feature>
<dbReference type="EMBL" id="PGOL01004324">
    <property type="protein sequence ID" value="PKI37766.1"/>
    <property type="molecule type" value="Genomic_DNA"/>
</dbReference>
<dbReference type="Proteomes" id="UP000233551">
    <property type="component" value="Unassembled WGS sequence"/>
</dbReference>
<keyword evidence="3" id="KW-1185">Reference proteome</keyword>
<evidence type="ECO:0000313" key="2">
    <source>
        <dbReference type="EMBL" id="PKI37766.1"/>
    </source>
</evidence>
<accession>A0A2I0I2U9</accession>
<organism evidence="2 3">
    <name type="scientific">Punica granatum</name>
    <name type="common">Pomegranate</name>
    <dbReference type="NCBI Taxonomy" id="22663"/>
    <lineage>
        <taxon>Eukaryota</taxon>
        <taxon>Viridiplantae</taxon>
        <taxon>Streptophyta</taxon>
        <taxon>Embryophyta</taxon>
        <taxon>Tracheophyta</taxon>
        <taxon>Spermatophyta</taxon>
        <taxon>Magnoliopsida</taxon>
        <taxon>eudicotyledons</taxon>
        <taxon>Gunneridae</taxon>
        <taxon>Pentapetalae</taxon>
        <taxon>rosids</taxon>
        <taxon>malvids</taxon>
        <taxon>Myrtales</taxon>
        <taxon>Lythraceae</taxon>
        <taxon>Punica</taxon>
    </lineage>
</organism>
<name>A0A2I0I2U9_PUNGR</name>
<sequence length="108" mass="12067">MRALTRVHIRVRTKGKGREEMMMLVVGRDNDEGFRGAREEPRVRKMEGDGSCGYGDGSGPRRERSGGCDVVMLGRPRGGQRKERDDRPTAEGKKVKMEMDGETVALMV</sequence>
<comment type="caution">
    <text evidence="2">The sequence shown here is derived from an EMBL/GenBank/DDBJ whole genome shotgun (WGS) entry which is preliminary data.</text>
</comment>
<proteinExistence type="predicted"/>
<protein>
    <submittedName>
        <fullName evidence="2">Uncharacterized protein</fullName>
    </submittedName>
</protein>
<feature type="region of interest" description="Disordered" evidence="1">
    <location>
        <begin position="32"/>
        <end position="94"/>
    </location>
</feature>
<evidence type="ECO:0000256" key="1">
    <source>
        <dbReference type="SAM" id="MobiDB-lite"/>
    </source>
</evidence>